<feature type="transmembrane region" description="Helical" evidence="1">
    <location>
        <begin position="300"/>
        <end position="319"/>
    </location>
</feature>
<gene>
    <name evidence="2" type="ORF">H9L13_00955</name>
</gene>
<dbReference type="AlphaFoldDB" id="A0A7G9SI90"/>
<feature type="transmembrane region" description="Helical" evidence="1">
    <location>
        <begin position="328"/>
        <end position="344"/>
    </location>
</feature>
<organism evidence="2 3">
    <name type="scientific">Sphingomonas lutea</name>
    <dbReference type="NCBI Taxonomy" id="1045317"/>
    <lineage>
        <taxon>Bacteria</taxon>
        <taxon>Pseudomonadati</taxon>
        <taxon>Pseudomonadota</taxon>
        <taxon>Alphaproteobacteria</taxon>
        <taxon>Sphingomonadales</taxon>
        <taxon>Sphingomonadaceae</taxon>
        <taxon>Sphingomonas</taxon>
    </lineage>
</organism>
<feature type="transmembrane region" description="Helical" evidence="1">
    <location>
        <begin position="24"/>
        <end position="42"/>
    </location>
</feature>
<feature type="transmembrane region" description="Helical" evidence="1">
    <location>
        <begin position="220"/>
        <end position="240"/>
    </location>
</feature>
<feature type="transmembrane region" description="Helical" evidence="1">
    <location>
        <begin position="176"/>
        <end position="200"/>
    </location>
</feature>
<sequence length="518" mass="58496">MALGPVLDDEREDRAHRPWWETRPFVAAVILLSMVPLLYPPIPPLVDLFGHMGRYRVQLDLHNSPWLSQYYGFHWAAIGNLGVDLLVMPLGRLIGLEPAVKLIVLAIPPMTVAGFLWVAREVHHRLPPTALFALPFAYSHPFMFGFVNFALSVALAFLAFGLWLRLGRLGKLRLRAMLFVPISIVVFFAHTFGWGMLGLLCFSAEAVRQHDEGRSWWRSGINAALHASVMALPLFIMLAWRSEAHGGMTRGWFDWDYKWTYIKQALRDRWKWFDLASVAAVGLVLLTAIAVRRLTFSRNLLFTAMVLTVGFVILPRTVFGSTYADMRLLPYVLATAVLAIRFHGPTHLPLARVLAILGLGFYAIRLGGTTVSMALAANDQKAELEALDHVPMGARVGWITDELSCGHGWRLPTNSHLGAMVIVRRHGFSNDQWVIEGLNLLDLKYRAAGKFASDPSQITRPSWCRGRGGWFVNAALYQFPRDKFDYLWMIDPPPFNPVYVEGLTPVWRNGRSILYRLD</sequence>
<feature type="transmembrane region" description="Helical" evidence="1">
    <location>
        <begin position="272"/>
        <end position="294"/>
    </location>
</feature>
<evidence type="ECO:0000313" key="2">
    <source>
        <dbReference type="EMBL" id="QNN67565.1"/>
    </source>
</evidence>
<evidence type="ECO:0000256" key="1">
    <source>
        <dbReference type="SAM" id="Phobius"/>
    </source>
</evidence>
<keyword evidence="1" id="KW-1133">Transmembrane helix</keyword>
<accession>A0A7G9SI90</accession>
<dbReference type="EMBL" id="CP060718">
    <property type="protein sequence ID" value="QNN67565.1"/>
    <property type="molecule type" value="Genomic_DNA"/>
</dbReference>
<reference evidence="2 3" key="1">
    <citation type="submission" date="2020-08" db="EMBL/GenBank/DDBJ databases">
        <title>Genome sequence of Sphingomonas lutea KCTC 23642T.</title>
        <authorList>
            <person name="Hyun D.-W."/>
            <person name="Bae J.-W."/>
        </authorList>
    </citation>
    <scope>NUCLEOTIDE SEQUENCE [LARGE SCALE GENOMIC DNA]</scope>
    <source>
        <strain evidence="2 3">KCTC 23642</strain>
    </source>
</reference>
<evidence type="ECO:0000313" key="3">
    <source>
        <dbReference type="Proteomes" id="UP000515971"/>
    </source>
</evidence>
<dbReference type="KEGG" id="slut:H9L13_00955"/>
<dbReference type="Proteomes" id="UP000515971">
    <property type="component" value="Chromosome"/>
</dbReference>
<proteinExistence type="predicted"/>
<keyword evidence="1" id="KW-0472">Membrane</keyword>
<feature type="transmembrane region" description="Helical" evidence="1">
    <location>
        <begin position="70"/>
        <end position="87"/>
    </location>
</feature>
<name>A0A7G9SI90_9SPHN</name>
<protein>
    <submittedName>
        <fullName evidence="2">Uncharacterized protein</fullName>
    </submittedName>
</protein>
<keyword evidence="1" id="KW-0812">Transmembrane</keyword>
<feature type="transmembrane region" description="Helical" evidence="1">
    <location>
        <begin position="350"/>
        <end position="368"/>
    </location>
</feature>
<feature type="transmembrane region" description="Helical" evidence="1">
    <location>
        <begin position="99"/>
        <end position="118"/>
    </location>
</feature>
<feature type="transmembrane region" description="Helical" evidence="1">
    <location>
        <begin position="138"/>
        <end position="164"/>
    </location>
</feature>
<dbReference type="RefSeq" id="WP_187538233.1">
    <property type="nucleotide sequence ID" value="NZ_BAABJT010000001.1"/>
</dbReference>
<keyword evidence="3" id="KW-1185">Reference proteome</keyword>